<evidence type="ECO:0000259" key="14">
    <source>
        <dbReference type="Pfam" id="PF08263"/>
    </source>
</evidence>
<evidence type="ECO:0000256" key="7">
    <source>
        <dbReference type="ARBA" id="ARBA00022737"/>
    </source>
</evidence>
<dbReference type="Pfam" id="PF08263">
    <property type="entry name" value="LRRNT_2"/>
    <property type="match status" value="1"/>
</dbReference>
<keyword evidence="7" id="KW-0677">Repeat</keyword>
<comment type="subcellular location">
    <subcellularLocation>
        <location evidence="1">Cell membrane</location>
        <topology evidence="1">Single-pass type I membrane protein</topology>
    </subcellularLocation>
</comment>
<dbReference type="SUPFAM" id="SSF52047">
    <property type="entry name" value="RNI-like"/>
    <property type="match status" value="1"/>
</dbReference>
<dbReference type="SUPFAM" id="SSF52058">
    <property type="entry name" value="L domain-like"/>
    <property type="match status" value="1"/>
</dbReference>
<dbReference type="Pfam" id="PF00560">
    <property type="entry name" value="LRR_1"/>
    <property type="match status" value="4"/>
</dbReference>
<dbReference type="Gene3D" id="3.80.10.10">
    <property type="entry name" value="Ribonuclease Inhibitor"/>
    <property type="match status" value="3"/>
</dbReference>
<dbReference type="InterPro" id="IPR013210">
    <property type="entry name" value="LRR_N_plant-typ"/>
</dbReference>
<dbReference type="EMBL" id="JAIWQS010000001">
    <property type="protein sequence ID" value="KAJ8775159.1"/>
    <property type="molecule type" value="Genomic_DNA"/>
</dbReference>
<feature type="signal peptide" evidence="13">
    <location>
        <begin position="1"/>
        <end position="24"/>
    </location>
</feature>
<evidence type="ECO:0000256" key="4">
    <source>
        <dbReference type="ARBA" id="ARBA00022614"/>
    </source>
</evidence>
<dbReference type="Proteomes" id="UP001159364">
    <property type="component" value="Linkage Group LG01"/>
</dbReference>
<dbReference type="InterPro" id="IPR001611">
    <property type="entry name" value="Leu-rich_rpt"/>
</dbReference>
<proteinExistence type="inferred from homology"/>
<keyword evidence="3" id="KW-1003">Cell membrane</keyword>
<feature type="domain" description="Leucine-rich repeat-containing N-terminal plant-type" evidence="14">
    <location>
        <begin position="27"/>
        <end position="62"/>
    </location>
</feature>
<keyword evidence="5 12" id="KW-0812">Transmembrane</keyword>
<dbReference type="FunFam" id="3.80.10.10:FF:000213">
    <property type="entry name" value="Tyrosine-sulfated glycopeptide receptor 1"/>
    <property type="match status" value="1"/>
</dbReference>
<evidence type="ECO:0000256" key="3">
    <source>
        <dbReference type="ARBA" id="ARBA00022475"/>
    </source>
</evidence>
<keyword evidence="9 12" id="KW-0472">Membrane</keyword>
<feature type="transmembrane region" description="Helical" evidence="12">
    <location>
        <begin position="654"/>
        <end position="675"/>
    </location>
</feature>
<evidence type="ECO:0000256" key="6">
    <source>
        <dbReference type="ARBA" id="ARBA00022729"/>
    </source>
</evidence>
<keyword evidence="11" id="KW-0325">Glycoprotein</keyword>
<evidence type="ECO:0000256" key="1">
    <source>
        <dbReference type="ARBA" id="ARBA00004251"/>
    </source>
</evidence>
<protein>
    <recommendedName>
        <fullName evidence="14">Leucine-rich repeat-containing N-terminal plant-type domain-containing protein</fullName>
    </recommendedName>
</protein>
<dbReference type="PANTHER" id="PTHR48052">
    <property type="entry name" value="UNNAMED PRODUCT"/>
    <property type="match status" value="1"/>
</dbReference>
<dbReference type="GO" id="GO:0005886">
    <property type="term" value="C:plasma membrane"/>
    <property type="evidence" value="ECO:0007669"/>
    <property type="project" value="UniProtKB-SubCell"/>
</dbReference>
<dbReference type="InterPro" id="IPR003591">
    <property type="entry name" value="Leu-rich_rpt_typical-subtyp"/>
</dbReference>
<dbReference type="AlphaFoldDB" id="A0AAV8UAI1"/>
<reference evidence="15 16" key="1">
    <citation type="submission" date="2021-09" db="EMBL/GenBank/DDBJ databases">
        <title>Genomic insights and catalytic innovation underlie evolution of tropane alkaloids biosynthesis.</title>
        <authorList>
            <person name="Wang Y.-J."/>
            <person name="Tian T."/>
            <person name="Huang J.-P."/>
            <person name="Huang S.-X."/>
        </authorList>
    </citation>
    <scope>NUCLEOTIDE SEQUENCE [LARGE SCALE GENOMIC DNA]</scope>
    <source>
        <strain evidence="15">KIB-2018</strain>
        <tissue evidence="15">Leaf</tissue>
    </source>
</reference>
<evidence type="ECO:0000256" key="11">
    <source>
        <dbReference type="ARBA" id="ARBA00023180"/>
    </source>
</evidence>
<feature type="chain" id="PRO_5043911294" description="Leucine-rich repeat-containing N-terminal plant-type domain-containing protein" evidence="13">
    <location>
        <begin position="25"/>
        <end position="701"/>
    </location>
</feature>
<evidence type="ECO:0000256" key="5">
    <source>
        <dbReference type="ARBA" id="ARBA00022692"/>
    </source>
</evidence>
<evidence type="ECO:0000256" key="12">
    <source>
        <dbReference type="SAM" id="Phobius"/>
    </source>
</evidence>
<comment type="caution">
    <text evidence="15">The sequence shown here is derived from an EMBL/GenBank/DDBJ whole genome shotgun (WGS) entry which is preliminary data.</text>
</comment>
<sequence>MAISHTYLSVIVVALHLHTRMAMACNSNDLIALNGISNCLTSKIDGWESTKDCCTWHGVTCDNSSTVSSKRVVSLDLGNKKIAGRICESIGGLYQLRTLNLSHNFFYGNPPPNLFRLQHLEVLDLSSNNLVGPVLDGIDLPSIRYFDISTNHFNGSVDAALCENSPNIQVLNLGNNRFSGGISSNFGSCTSLLQLFLNGNNLSGSFPEILLQLKLLNQLHLQENWFSGPVIVGIKNLSNLVELDLSANLFSGELPDAFENLGKLELFSASSNNLRGNLPKSLVNSPSLAALDLRNNSLSGPLNPNCSAMIHLNSLNLGRNHFDGLIPESMSSCKSLSTLNLARNKLEGEIPNSFRNLQALRFVSLSNNSLVNLTRALDVLGNCKNLSIVVLTLNFKEEQIPSDMNLQFANLRALVIASCRLRGSLPLWLNDCKELQVLDLSWNLLGGTLPIWLGNFRHLFYLDLSNNSFIGNMPESLTELKALTKRNITLEGMLAEVPMYRRQQQNTGLAYKSLGSLPPTLDLSCNNLSGPIWPTFEKLIGLHVLNLKNNYLSGSIPDSLSGMVSMETLDLSHNFLSGQIPNSLVKLSFLSKFSVAYNQLQGEIPTGGQFMTFPYASFEGNKGLCGQFFIPCKPTQSHSVDWSNEHVDILGLPFGTGAATGFVLSTIICFTFGLADRMVKRIRSILNKGNARGKKYFTSRK</sequence>
<keyword evidence="4" id="KW-0433">Leucine-rich repeat</keyword>
<evidence type="ECO:0000256" key="9">
    <source>
        <dbReference type="ARBA" id="ARBA00023136"/>
    </source>
</evidence>
<evidence type="ECO:0000256" key="8">
    <source>
        <dbReference type="ARBA" id="ARBA00022989"/>
    </source>
</evidence>
<dbReference type="PANTHER" id="PTHR48052:SF70">
    <property type="entry name" value="PHYTOSULFOKINE RECEPTOR 1-LIKE"/>
    <property type="match status" value="1"/>
</dbReference>
<evidence type="ECO:0000313" key="16">
    <source>
        <dbReference type="Proteomes" id="UP001159364"/>
    </source>
</evidence>
<evidence type="ECO:0000313" key="15">
    <source>
        <dbReference type="EMBL" id="KAJ8775159.1"/>
    </source>
</evidence>
<dbReference type="FunFam" id="3.80.10.10:FF:000041">
    <property type="entry name" value="LRR receptor-like serine/threonine-protein kinase ERECTA"/>
    <property type="match status" value="1"/>
</dbReference>
<accession>A0AAV8UAI1</accession>
<comment type="similarity">
    <text evidence="2">Belongs to the RLP family.</text>
</comment>
<dbReference type="SMART" id="SM00369">
    <property type="entry name" value="LRR_TYP"/>
    <property type="match status" value="6"/>
</dbReference>
<evidence type="ECO:0000256" key="2">
    <source>
        <dbReference type="ARBA" id="ARBA00009592"/>
    </source>
</evidence>
<keyword evidence="16" id="KW-1185">Reference proteome</keyword>
<keyword evidence="8 12" id="KW-1133">Transmembrane helix</keyword>
<dbReference type="InterPro" id="IPR032675">
    <property type="entry name" value="LRR_dom_sf"/>
</dbReference>
<evidence type="ECO:0000256" key="13">
    <source>
        <dbReference type="SAM" id="SignalP"/>
    </source>
</evidence>
<evidence type="ECO:0000256" key="10">
    <source>
        <dbReference type="ARBA" id="ARBA00023170"/>
    </source>
</evidence>
<keyword evidence="10" id="KW-0675">Receptor</keyword>
<name>A0AAV8UAI1_9ROSI</name>
<organism evidence="15 16">
    <name type="scientific">Erythroxylum novogranatense</name>
    <dbReference type="NCBI Taxonomy" id="1862640"/>
    <lineage>
        <taxon>Eukaryota</taxon>
        <taxon>Viridiplantae</taxon>
        <taxon>Streptophyta</taxon>
        <taxon>Embryophyta</taxon>
        <taxon>Tracheophyta</taxon>
        <taxon>Spermatophyta</taxon>
        <taxon>Magnoliopsida</taxon>
        <taxon>eudicotyledons</taxon>
        <taxon>Gunneridae</taxon>
        <taxon>Pentapetalae</taxon>
        <taxon>rosids</taxon>
        <taxon>fabids</taxon>
        <taxon>Malpighiales</taxon>
        <taxon>Erythroxylaceae</taxon>
        <taxon>Erythroxylum</taxon>
    </lineage>
</organism>
<dbReference type="Pfam" id="PF13855">
    <property type="entry name" value="LRR_8"/>
    <property type="match status" value="3"/>
</dbReference>
<gene>
    <name evidence="15" type="ORF">K2173_020163</name>
</gene>
<keyword evidence="6 13" id="KW-0732">Signal</keyword>